<evidence type="ECO:0000313" key="1">
    <source>
        <dbReference type="EMBL" id="JAD49336.1"/>
    </source>
</evidence>
<accession>A0A0A9ADW9</accession>
<reference evidence="1" key="1">
    <citation type="submission" date="2014-09" db="EMBL/GenBank/DDBJ databases">
        <authorList>
            <person name="Magalhaes I.L.F."/>
            <person name="Oliveira U."/>
            <person name="Santos F.R."/>
            <person name="Vidigal T.H.D.A."/>
            <person name="Brescovit A.D."/>
            <person name="Santos A.J."/>
        </authorList>
    </citation>
    <scope>NUCLEOTIDE SEQUENCE</scope>
    <source>
        <tissue evidence="1">Shoot tissue taken approximately 20 cm above the soil surface</tissue>
    </source>
</reference>
<sequence length="30" mass="3433">MRCSIQCKTLAQVDFLQCLIHFYSCALPLS</sequence>
<reference evidence="1" key="2">
    <citation type="journal article" date="2015" name="Data Brief">
        <title>Shoot transcriptome of the giant reed, Arundo donax.</title>
        <authorList>
            <person name="Barrero R.A."/>
            <person name="Guerrero F.D."/>
            <person name="Moolhuijzen P."/>
            <person name="Goolsby J.A."/>
            <person name="Tidwell J."/>
            <person name="Bellgard S.E."/>
            <person name="Bellgard M.I."/>
        </authorList>
    </citation>
    <scope>NUCLEOTIDE SEQUENCE</scope>
    <source>
        <tissue evidence="1">Shoot tissue taken approximately 20 cm above the soil surface</tissue>
    </source>
</reference>
<dbReference type="AlphaFoldDB" id="A0A0A9ADW9"/>
<proteinExistence type="predicted"/>
<organism evidence="1">
    <name type="scientific">Arundo donax</name>
    <name type="common">Giant reed</name>
    <name type="synonym">Donax arundinaceus</name>
    <dbReference type="NCBI Taxonomy" id="35708"/>
    <lineage>
        <taxon>Eukaryota</taxon>
        <taxon>Viridiplantae</taxon>
        <taxon>Streptophyta</taxon>
        <taxon>Embryophyta</taxon>
        <taxon>Tracheophyta</taxon>
        <taxon>Spermatophyta</taxon>
        <taxon>Magnoliopsida</taxon>
        <taxon>Liliopsida</taxon>
        <taxon>Poales</taxon>
        <taxon>Poaceae</taxon>
        <taxon>PACMAD clade</taxon>
        <taxon>Arundinoideae</taxon>
        <taxon>Arundineae</taxon>
        <taxon>Arundo</taxon>
    </lineage>
</organism>
<name>A0A0A9ADW9_ARUDO</name>
<protein>
    <submittedName>
        <fullName evidence="1">Uncharacterized protein</fullName>
    </submittedName>
</protein>
<dbReference type="EMBL" id="GBRH01248559">
    <property type="protein sequence ID" value="JAD49336.1"/>
    <property type="molecule type" value="Transcribed_RNA"/>
</dbReference>